<accession>A0A918J7B6</accession>
<reference evidence="2" key="1">
    <citation type="journal article" date="2014" name="Int. J. Syst. Evol. Microbiol.">
        <title>Complete genome sequence of Corynebacterium casei LMG S-19264T (=DSM 44701T), isolated from a smear-ripened cheese.</title>
        <authorList>
            <consortium name="US DOE Joint Genome Institute (JGI-PGF)"/>
            <person name="Walter F."/>
            <person name="Albersmeier A."/>
            <person name="Kalinowski J."/>
            <person name="Ruckert C."/>
        </authorList>
    </citation>
    <scope>NUCLEOTIDE SEQUENCE</scope>
    <source>
        <strain evidence="2">JCM 4490</strain>
    </source>
</reference>
<comment type="caution">
    <text evidence="2">The sequence shown here is derived from an EMBL/GenBank/DDBJ whole genome shotgun (WGS) entry which is preliminary data.</text>
</comment>
<protein>
    <submittedName>
        <fullName evidence="2">Uncharacterized protein</fullName>
    </submittedName>
</protein>
<dbReference type="Proteomes" id="UP000620224">
    <property type="component" value="Unassembled WGS sequence"/>
</dbReference>
<organism evidence="2 3">
    <name type="scientific">Streptomyces lucensis JCM 4490</name>
    <dbReference type="NCBI Taxonomy" id="1306176"/>
    <lineage>
        <taxon>Bacteria</taxon>
        <taxon>Bacillati</taxon>
        <taxon>Actinomycetota</taxon>
        <taxon>Actinomycetes</taxon>
        <taxon>Kitasatosporales</taxon>
        <taxon>Streptomycetaceae</taxon>
        <taxon>Streptomyces</taxon>
    </lineage>
</organism>
<gene>
    <name evidence="2" type="ORF">GCM10010503_34930</name>
</gene>
<reference evidence="2" key="2">
    <citation type="submission" date="2020-09" db="EMBL/GenBank/DDBJ databases">
        <authorList>
            <person name="Sun Q."/>
            <person name="Ohkuma M."/>
        </authorList>
    </citation>
    <scope>NUCLEOTIDE SEQUENCE</scope>
    <source>
        <strain evidence="2">JCM 4490</strain>
    </source>
</reference>
<sequence length="105" mass="11495">MCERRMEVPRVERVGSVISHSDPKQRLFGTHWGKPPNVRAEPSSTAVTANVLNQPVARLERAAPGTTTRPEAAPGPGADDRARIPARPHRVPGMSSKSPFMMFGW</sequence>
<name>A0A918J7B6_9ACTN</name>
<proteinExistence type="predicted"/>
<evidence type="ECO:0000313" key="2">
    <source>
        <dbReference type="EMBL" id="GGW54985.1"/>
    </source>
</evidence>
<evidence type="ECO:0000256" key="1">
    <source>
        <dbReference type="SAM" id="MobiDB-lite"/>
    </source>
</evidence>
<feature type="region of interest" description="Disordered" evidence="1">
    <location>
        <begin position="58"/>
        <end position="98"/>
    </location>
</feature>
<keyword evidence="3" id="KW-1185">Reference proteome</keyword>
<evidence type="ECO:0000313" key="3">
    <source>
        <dbReference type="Proteomes" id="UP000620224"/>
    </source>
</evidence>
<dbReference type="EMBL" id="BMUE01000007">
    <property type="protein sequence ID" value="GGW54985.1"/>
    <property type="molecule type" value="Genomic_DNA"/>
</dbReference>
<dbReference type="AlphaFoldDB" id="A0A918J7B6"/>